<name>A0A2H5FHR0_9GAMM</name>
<reference evidence="1 2" key="1">
    <citation type="submission" date="2017-12" db="EMBL/GenBank/DDBJ databases">
        <title>Legionella sainthelensi LA01-117, whole genome sequence of a clinical isolate from New Zealand.</title>
        <authorList>
            <person name="Cree S.L."/>
            <person name="Slow S."/>
            <person name="Kennedy M.A."/>
            <person name="Murdoch D.R."/>
            <person name="Biggs P.J."/>
            <person name="Anderson T."/>
        </authorList>
    </citation>
    <scope>NUCLEOTIDE SEQUENCE [LARGE SCALE GENOMIC DNA]</scope>
    <source>
        <strain evidence="1 2">LA01-117</strain>
    </source>
</reference>
<protein>
    <submittedName>
        <fullName evidence="1">Uncharacterized protein</fullName>
    </submittedName>
</protein>
<evidence type="ECO:0000313" key="1">
    <source>
        <dbReference type="EMBL" id="AUH71049.1"/>
    </source>
</evidence>
<dbReference type="KEGG" id="lsh:CAB17_02480"/>
<sequence>MLLNKADHVMKYKKIKALIEKAGFYYVGEGRGFGLAEGKNVAYYQKDNYGVAKQQQSICLATNQDNEENILPIFSLNVPEKLRDAVYEIMKEPSEEFIPSQNAYIG</sequence>
<organism evidence="1 2">
    <name type="scientific">Legionella sainthelensi</name>
    <dbReference type="NCBI Taxonomy" id="28087"/>
    <lineage>
        <taxon>Bacteria</taxon>
        <taxon>Pseudomonadati</taxon>
        <taxon>Pseudomonadota</taxon>
        <taxon>Gammaproteobacteria</taxon>
        <taxon>Legionellales</taxon>
        <taxon>Legionellaceae</taxon>
        <taxon>Legionella</taxon>
    </lineage>
</organism>
<dbReference type="Proteomes" id="UP000234343">
    <property type="component" value="Chromosome"/>
</dbReference>
<dbReference type="AlphaFoldDB" id="A0A2H5FHR0"/>
<keyword evidence="2" id="KW-1185">Reference proteome</keyword>
<dbReference type="EMBL" id="CP025491">
    <property type="protein sequence ID" value="AUH71049.1"/>
    <property type="molecule type" value="Genomic_DNA"/>
</dbReference>
<proteinExistence type="predicted"/>
<accession>A0A2H5FHR0</accession>
<evidence type="ECO:0000313" key="2">
    <source>
        <dbReference type="Proteomes" id="UP000234343"/>
    </source>
</evidence>
<gene>
    <name evidence="1" type="ORF">CAB17_02480</name>
</gene>